<proteinExistence type="predicted"/>
<name>A0ABR2AN96_9ROSI</name>
<evidence type="ECO:0000313" key="1">
    <source>
        <dbReference type="EMBL" id="KAK8495258.1"/>
    </source>
</evidence>
<protein>
    <submittedName>
        <fullName evidence="1">Uncharacterized protein</fullName>
    </submittedName>
</protein>
<accession>A0ABR2AN96</accession>
<reference evidence="1 2" key="1">
    <citation type="journal article" date="2024" name="G3 (Bethesda)">
        <title>Genome assembly of Hibiscus sabdariffa L. provides insights into metabolisms of medicinal natural products.</title>
        <authorList>
            <person name="Kim T."/>
        </authorList>
    </citation>
    <scope>NUCLEOTIDE SEQUENCE [LARGE SCALE GENOMIC DNA]</scope>
    <source>
        <strain evidence="1">TK-2024</strain>
        <tissue evidence="1">Old leaves</tissue>
    </source>
</reference>
<organism evidence="1 2">
    <name type="scientific">Hibiscus sabdariffa</name>
    <name type="common">roselle</name>
    <dbReference type="NCBI Taxonomy" id="183260"/>
    <lineage>
        <taxon>Eukaryota</taxon>
        <taxon>Viridiplantae</taxon>
        <taxon>Streptophyta</taxon>
        <taxon>Embryophyta</taxon>
        <taxon>Tracheophyta</taxon>
        <taxon>Spermatophyta</taxon>
        <taxon>Magnoliopsida</taxon>
        <taxon>eudicotyledons</taxon>
        <taxon>Gunneridae</taxon>
        <taxon>Pentapetalae</taxon>
        <taxon>rosids</taxon>
        <taxon>malvids</taxon>
        <taxon>Malvales</taxon>
        <taxon>Malvaceae</taxon>
        <taxon>Malvoideae</taxon>
        <taxon>Hibiscus</taxon>
    </lineage>
</organism>
<comment type="caution">
    <text evidence="1">The sequence shown here is derived from an EMBL/GenBank/DDBJ whole genome shotgun (WGS) entry which is preliminary data.</text>
</comment>
<gene>
    <name evidence="1" type="ORF">V6N12_036932</name>
</gene>
<keyword evidence="2" id="KW-1185">Reference proteome</keyword>
<dbReference type="Proteomes" id="UP001472677">
    <property type="component" value="Unassembled WGS sequence"/>
</dbReference>
<evidence type="ECO:0000313" key="2">
    <source>
        <dbReference type="Proteomes" id="UP001472677"/>
    </source>
</evidence>
<dbReference type="EMBL" id="JBBPBM010000451">
    <property type="protein sequence ID" value="KAK8495258.1"/>
    <property type="molecule type" value="Genomic_DNA"/>
</dbReference>
<sequence>MKTLMMFRQNPYRSNHRVEVTIEMFHGGLNSMKMVDNASGGCHGSAKASDNGAAMVENTIPGNAENIENGVNVNLFEDGDMNFLSRFIELRYELGPLCL</sequence>